<evidence type="ECO:0000313" key="6">
    <source>
        <dbReference type="Proteomes" id="UP000434172"/>
    </source>
</evidence>
<reference evidence="5 6" key="1">
    <citation type="submission" date="2019-12" db="EMBL/GenBank/DDBJ databases">
        <title>A genome sequence resource for the geographically widespread anthracnose pathogen Colletotrichum asianum.</title>
        <authorList>
            <person name="Meng Y."/>
        </authorList>
    </citation>
    <scope>NUCLEOTIDE SEQUENCE [LARGE SCALE GENOMIC DNA]</scope>
    <source>
        <strain evidence="5 6">ICMP 18580</strain>
    </source>
</reference>
<feature type="domain" description="AAA+ ATPase" evidence="4">
    <location>
        <begin position="524"/>
        <end position="651"/>
    </location>
</feature>
<dbReference type="PRINTS" id="PR00819">
    <property type="entry name" value="CBXCFQXSUPER"/>
</dbReference>
<protein>
    <submittedName>
        <fullName evidence="5">AAA family ATPase</fullName>
    </submittedName>
</protein>
<dbReference type="OrthoDB" id="10042665at2759"/>
<dbReference type="InterPro" id="IPR003593">
    <property type="entry name" value="AAA+_ATPase"/>
</dbReference>
<dbReference type="SUPFAM" id="SSF52540">
    <property type="entry name" value="P-loop containing nucleoside triphosphate hydrolases"/>
    <property type="match status" value="1"/>
</dbReference>
<dbReference type="SMART" id="SM00382">
    <property type="entry name" value="AAA"/>
    <property type="match status" value="1"/>
</dbReference>
<comment type="caution">
    <text evidence="5">The sequence shown here is derived from an EMBL/GenBank/DDBJ whole genome shotgun (WGS) entry which is preliminary data.</text>
</comment>
<evidence type="ECO:0000256" key="3">
    <source>
        <dbReference type="SAM" id="MobiDB-lite"/>
    </source>
</evidence>
<dbReference type="EMBL" id="WOWK01000009">
    <property type="protein sequence ID" value="KAF0330094.1"/>
    <property type="molecule type" value="Genomic_DNA"/>
</dbReference>
<evidence type="ECO:0000259" key="4">
    <source>
        <dbReference type="SMART" id="SM00382"/>
    </source>
</evidence>
<dbReference type="GO" id="GO:0005524">
    <property type="term" value="F:ATP binding"/>
    <property type="evidence" value="ECO:0007669"/>
    <property type="project" value="UniProtKB-KW"/>
</dbReference>
<evidence type="ECO:0000256" key="2">
    <source>
        <dbReference type="ARBA" id="ARBA00022840"/>
    </source>
</evidence>
<dbReference type="GO" id="GO:0016887">
    <property type="term" value="F:ATP hydrolysis activity"/>
    <property type="evidence" value="ECO:0007669"/>
    <property type="project" value="InterPro"/>
</dbReference>
<evidence type="ECO:0000256" key="1">
    <source>
        <dbReference type="ARBA" id="ARBA00022741"/>
    </source>
</evidence>
<dbReference type="InterPro" id="IPR027417">
    <property type="entry name" value="P-loop_NTPase"/>
</dbReference>
<dbReference type="Pfam" id="PF23232">
    <property type="entry name" value="AAA_lid_13"/>
    <property type="match status" value="1"/>
</dbReference>
<sequence>MNLSSIELSGSENALLASQEKSDRTTKSAPRSPRHVTFSQTRNWRQIVCDTLNISSQITDDDLEHLLEDRTLPTTPAPNVFSPQPAEPSYKTLHRIACKASRVRRDGPSLWVDEPFLVEIDDTKKDAHLSGKDGVSGHLDYMDKHEATFLIIKEYSCCGNAPALDMQDRSAPYSETLVLNSEQLCKALNHIQNRVIDGINSVSAFETRVEKRGLEPWLYCFQEDVVELAKSNNDKEVECFIAFVNTHKVEELNCIRETLSKGKVTKRLLPYLFVPYQVCILNDRRGCEFSRGVRLNSWPQFESSFRKKGAWKTGKSNKVRTTMKLSLFQWDFDGHFYQSIAQDATFDFDWNGDEPLDIIDFRLIPYNYAETTAQSMLRKRGQMIWSCRHSKFVSYSGYESSGGKWFIDSRFMIDCKTFQYTQPKAARQTPNAGVSNNLGPVEMKDEEPPRGDFVLLLPVTLMGFDIQEKEWKSLVMCRVREVDWDNEAFHCLVLPEDTKDVIKALVTHRVTQSKSSDLIRSKGSGLILLFHGPPGTGKTLTAESVAEHARKPLYRVTCGDIGTQPEAVEQYLKRVLGMAKLWNCVVLLDEAEVFLQERSLKDLQRNALVSVFLRVLEYYDGILILTSNRVGTLDEGFRSRIQLALEYPKLDRVSRCKIWENFIQRLNDDPTVSGELDIADLRNHLADLSKYELNGREIRNAINVARPLALSGGDKVDFQSLKKVMGVQGGFYRYIKDMNEGLDDDKMAREEGKR</sequence>
<gene>
    <name evidence="5" type="ORF">GQ607_002861</name>
</gene>
<keyword evidence="2" id="KW-0067">ATP-binding</keyword>
<dbReference type="InterPro" id="IPR000641">
    <property type="entry name" value="CbxX/CfxQ"/>
</dbReference>
<dbReference type="InterPro" id="IPR056599">
    <property type="entry name" value="AAA_lid_fung"/>
</dbReference>
<dbReference type="PANTHER" id="PTHR46411">
    <property type="entry name" value="FAMILY ATPASE, PUTATIVE-RELATED"/>
    <property type="match status" value="1"/>
</dbReference>
<accession>A0A8H3WNG6</accession>
<keyword evidence="6" id="KW-1185">Reference proteome</keyword>
<dbReference type="Gene3D" id="3.40.50.300">
    <property type="entry name" value="P-loop containing nucleotide triphosphate hydrolases"/>
    <property type="match status" value="1"/>
</dbReference>
<dbReference type="AlphaFoldDB" id="A0A8H3WNG6"/>
<feature type="region of interest" description="Disordered" evidence="3">
    <location>
        <begin position="1"/>
        <end position="37"/>
    </location>
</feature>
<name>A0A8H3WNG6_9PEZI</name>
<keyword evidence="1" id="KW-0547">Nucleotide-binding</keyword>
<dbReference type="InterPro" id="IPR003959">
    <property type="entry name" value="ATPase_AAA_core"/>
</dbReference>
<organism evidence="5 6">
    <name type="scientific">Colletotrichum asianum</name>
    <dbReference type="NCBI Taxonomy" id="702518"/>
    <lineage>
        <taxon>Eukaryota</taxon>
        <taxon>Fungi</taxon>
        <taxon>Dikarya</taxon>
        <taxon>Ascomycota</taxon>
        <taxon>Pezizomycotina</taxon>
        <taxon>Sordariomycetes</taxon>
        <taxon>Hypocreomycetidae</taxon>
        <taxon>Glomerellales</taxon>
        <taxon>Glomerellaceae</taxon>
        <taxon>Colletotrichum</taxon>
        <taxon>Colletotrichum gloeosporioides species complex</taxon>
    </lineage>
</organism>
<evidence type="ECO:0000313" key="5">
    <source>
        <dbReference type="EMBL" id="KAF0330094.1"/>
    </source>
</evidence>
<dbReference type="Proteomes" id="UP000434172">
    <property type="component" value="Unassembled WGS sequence"/>
</dbReference>
<dbReference type="PANTHER" id="PTHR46411:SF2">
    <property type="entry name" value="AAA+ ATPASE DOMAIN-CONTAINING PROTEIN"/>
    <property type="match status" value="1"/>
</dbReference>
<feature type="compositionally biased region" description="Polar residues" evidence="3">
    <location>
        <begin position="1"/>
        <end position="12"/>
    </location>
</feature>
<proteinExistence type="predicted"/>
<dbReference type="Pfam" id="PF00004">
    <property type="entry name" value="AAA"/>
    <property type="match status" value="1"/>
</dbReference>
<dbReference type="CDD" id="cd19481">
    <property type="entry name" value="RecA-like_protease"/>
    <property type="match status" value="1"/>
</dbReference>